<feature type="signal peptide" evidence="2">
    <location>
        <begin position="1"/>
        <end position="22"/>
    </location>
</feature>
<keyword evidence="1 2" id="KW-0732">Signal</keyword>
<dbReference type="InterPro" id="IPR014755">
    <property type="entry name" value="Cu-Rt/internalin_Ig-like"/>
</dbReference>
<dbReference type="Gene3D" id="2.60.40.1220">
    <property type="match status" value="3"/>
</dbReference>
<feature type="domain" description="DUF4082" evidence="4">
    <location>
        <begin position="402"/>
        <end position="545"/>
    </location>
</feature>
<proteinExistence type="predicted"/>
<feature type="domain" description="DUF4082" evidence="4">
    <location>
        <begin position="133"/>
        <end position="278"/>
    </location>
</feature>
<dbReference type="Gene3D" id="2.60.40.650">
    <property type="match status" value="1"/>
</dbReference>
<keyword evidence="6" id="KW-1185">Reference proteome</keyword>
<accession>A0A495W2W8</accession>
<dbReference type="InterPro" id="IPR032812">
    <property type="entry name" value="SbsA_Ig"/>
</dbReference>
<feature type="domain" description="DUF4082" evidence="4">
    <location>
        <begin position="940"/>
        <end position="1079"/>
    </location>
</feature>
<feature type="domain" description="DUF4082" evidence="4">
    <location>
        <begin position="670"/>
        <end position="814"/>
    </location>
</feature>
<feature type="domain" description="SbsA Ig-like" evidence="3">
    <location>
        <begin position="289"/>
        <end position="385"/>
    </location>
</feature>
<dbReference type="Pfam" id="PF13205">
    <property type="entry name" value="Big_5"/>
    <property type="match status" value="3"/>
</dbReference>
<feature type="chain" id="PRO_5019838250" evidence="2">
    <location>
        <begin position="23"/>
        <end position="1088"/>
    </location>
</feature>
<dbReference type="Pfam" id="PF13313">
    <property type="entry name" value="DUF4082"/>
    <property type="match status" value="4"/>
</dbReference>
<comment type="caution">
    <text evidence="5">The sequence shown here is derived from an EMBL/GenBank/DDBJ whole genome shotgun (WGS) entry which is preliminary data.</text>
</comment>
<dbReference type="AlphaFoldDB" id="A0A495W2W8"/>
<evidence type="ECO:0000313" key="5">
    <source>
        <dbReference type="EMBL" id="RKT55095.1"/>
    </source>
</evidence>
<evidence type="ECO:0000313" key="6">
    <source>
        <dbReference type="Proteomes" id="UP000282084"/>
    </source>
</evidence>
<dbReference type="EMBL" id="RBXO01000001">
    <property type="protein sequence ID" value="RKT55095.1"/>
    <property type="molecule type" value="Genomic_DNA"/>
</dbReference>
<dbReference type="InterPro" id="IPR014756">
    <property type="entry name" value="Ig_E-set"/>
</dbReference>
<gene>
    <name evidence="5" type="ORF">C8E97_3751</name>
</gene>
<evidence type="ECO:0000259" key="4">
    <source>
        <dbReference type="Pfam" id="PF13313"/>
    </source>
</evidence>
<feature type="domain" description="SbsA Ig-like" evidence="3">
    <location>
        <begin position="823"/>
        <end position="923"/>
    </location>
</feature>
<organism evidence="5 6">
    <name type="scientific">Saccharothrix australiensis</name>
    <dbReference type="NCBI Taxonomy" id="2072"/>
    <lineage>
        <taxon>Bacteria</taxon>
        <taxon>Bacillati</taxon>
        <taxon>Actinomycetota</taxon>
        <taxon>Actinomycetes</taxon>
        <taxon>Pseudonocardiales</taxon>
        <taxon>Pseudonocardiaceae</taxon>
        <taxon>Saccharothrix</taxon>
    </lineage>
</organism>
<name>A0A495W2W8_9PSEU</name>
<sequence length="1088" mass="112120">MFAVAALAVALLVPLGPTQSRAVAEPAATPAVEFTDVPAGATVGTPYAFSGTLTEPDAVAAVEVSTDGGSRWGAATWQAGGSTWRHTYTPTASGQATLLARALDAGRNPLGTASATTAVAARVCPCGLWTDHDTPATPDLADPSAMELGVRWRAASTGFVRGVRFYKGPGNTGTHTGSLWSATGVRLATGTFTDETAGGWQTLLFPSPVAVDGNQVYVASYLSPTGHFSVDTDYFTTSARHLEPLTALQSGAGEGANGVFRAGGGFPNASTRGSNYWVDVVWAPEAGPDTRAPGVADLRPGPGAGSVPPTTAVHVTYDEVVDPGSVEFTLTGPGGAVAGTTSVDGTAARFVPSAALAPGTPYTASARVRDPAGNRSAAHTWAFTTGSPRPAACPCTVWDDFTTPVEPAVADTAAVEVGAKVRFDGRGEVLGVRFYKGPGNTGTHTGSFWSATGLLLATGTFTDETTTGWQTLTFLSPVSVQANTTYVVSYHAPNGRYAVDPGFFGNQASYGGIRALAHGEDGGNGVFRYGGGFPSASHNRNNYWVDVVYRNGVDGDRTPPTVLARTPAPDGTGVPVGGPLTLTYDEAVDPASPRVWLTDPGGVRLTGTAELSDDGRTVTWRPGAVLAPNTAYTAHAVVADVHGNATPTTTWKITTEASTACPCSLFSAATVPTVPSAGDGAAHELGVRFKAAHHGRVTGVRFYKGEGNTGTHTGSLWSATGDRLATGTFTGETATGWQTLTFATPVDVRAGTTYVASYTAPRGRFAVDYGYYQGRGVDSPPLSAPRNAWDSPNGVYVAGSGFPTNTHQGNNYWVDVVYTFSGDTVPPVGGGHTPLDDATEVDLDGPVTASFDEPVDLADTTVTVTDGGGSRVDGTLSRTEDGRTVVWTPKARLSANTRHAVSVRAVDEAANAMPTPVTWRFTTTATQVCPCSLFSGAALPDIRWKPFTSFQHVGVRFTPTVDGVVTGVRFYQTGANPGPHTGNLWASDGTRLATGPFTGVTGEGWQTLTFASPVPVAAGEVYVGSYTVPGGYPALSEGYFAGYRVDSPPLATPEGPAGVFGSGEGMPSTVAAGGTNFWVDVVFEAASG</sequence>
<evidence type="ECO:0000256" key="1">
    <source>
        <dbReference type="ARBA" id="ARBA00022729"/>
    </source>
</evidence>
<evidence type="ECO:0000259" key="3">
    <source>
        <dbReference type="Pfam" id="PF13205"/>
    </source>
</evidence>
<protein>
    <submittedName>
        <fullName evidence="5">Ig-like domain-containing protein</fullName>
    </submittedName>
</protein>
<dbReference type="RefSeq" id="WP_246018981.1">
    <property type="nucleotide sequence ID" value="NZ_RBXO01000001.1"/>
</dbReference>
<dbReference type="Proteomes" id="UP000282084">
    <property type="component" value="Unassembled WGS sequence"/>
</dbReference>
<dbReference type="SUPFAM" id="SSF81296">
    <property type="entry name" value="E set domains"/>
    <property type="match status" value="1"/>
</dbReference>
<feature type="domain" description="SbsA Ig-like" evidence="3">
    <location>
        <begin position="556"/>
        <end position="655"/>
    </location>
</feature>
<dbReference type="InterPro" id="IPR025141">
    <property type="entry name" value="DUF4082"/>
</dbReference>
<reference evidence="5 6" key="1">
    <citation type="submission" date="2018-10" db="EMBL/GenBank/DDBJ databases">
        <title>Sequencing the genomes of 1000 actinobacteria strains.</title>
        <authorList>
            <person name="Klenk H.-P."/>
        </authorList>
    </citation>
    <scope>NUCLEOTIDE SEQUENCE [LARGE SCALE GENOMIC DNA]</scope>
    <source>
        <strain evidence="5 6">DSM 43800</strain>
    </source>
</reference>
<evidence type="ECO:0000256" key="2">
    <source>
        <dbReference type="SAM" id="SignalP"/>
    </source>
</evidence>